<evidence type="ECO:0000256" key="2">
    <source>
        <dbReference type="SAM" id="SignalP"/>
    </source>
</evidence>
<evidence type="ECO:0008006" key="5">
    <source>
        <dbReference type="Google" id="ProtNLM"/>
    </source>
</evidence>
<evidence type="ECO:0000313" key="3">
    <source>
        <dbReference type="EMBL" id="RUO55417.1"/>
    </source>
</evidence>
<keyword evidence="1" id="KW-0472">Membrane</keyword>
<sequence>MPKLDGLSIHIALLLLITLLARPAAAQQASTAAETQPNTDYQLTLSTERSREGYFVVAIDQAPQTKMVLQQSASADFSAIAAEFDWFGDFTEITLTGFSDGEYYFRLKPVAGVSSNVVQLRVEHYSQWQAYSLFFIGLFLFSVLVITLITLHLRTRRQEVA</sequence>
<feature type="signal peptide" evidence="2">
    <location>
        <begin position="1"/>
        <end position="26"/>
    </location>
</feature>
<feature type="transmembrane region" description="Helical" evidence="1">
    <location>
        <begin position="128"/>
        <end position="151"/>
    </location>
</feature>
<comment type="caution">
    <text evidence="3">The sequence shown here is derived from an EMBL/GenBank/DDBJ whole genome shotgun (WGS) entry which is preliminary data.</text>
</comment>
<evidence type="ECO:0000256" key="1">
    <source>
        <dbReference type="SAM" id="Phobius"/>
    </source>
</evidence>
<dbReference type="AlphaFoldDB" id="A0A432Y389"/>
<keyword evidence="1" id="KW-0812">Transmembrane</keyword>
<dbReference type="Proteomes" id="UP000287649">
    <property type="component" value="Unassembled WGS sequence"/>
</dbReference>
<reference evidence="4" key="1">
    <citation type="journal article" date="2018" name="Front. Microbiol.">
        <title>Genome-Based Analysis Reveals the Taxonomy and Diversity of the Family Idiomarinaceae.</title>
        <authorList>
            <person name="Liu Y."/>
            <person name="Lai Q."/>
            <person name="Shao Z."/>
        </authorList>
    </citation>
    <scope>NUCLEOTIDE SEQUENCE [LARGE SCALE GENOMIC DNA]</scope>
    <source>
        <strain evidence="4">PO-M2</strain>
    </source>
</reference>
<dbReference type="OrthoDB" id="6194313at2"/>
<evidence type="ECO:0000313" key="4">
    <source>
        <dbReference type="Proteomes" id="UP000287649"/>
    </source>
</evidence>
<keyword evidence="4" id="KW-1185">Reference proteome</keyword>
<protein>
    <recommendedName>
        <fullName evidence="5">Two component regulator three Y domain-containing protein</fullName>
    </recommendedName>
</protein>
<organism evidence="3 4">
    <name type="scientific">Pseudidiomarina homiensis</name>
    <dbReference type="NCBI Taxonomy" id="364198"/>
    <lineage>
        <taxon>Bacteria</taxon>
        <taxon>Pseudomonadati</taxon>
        <taxon>Pseudomonadota</taxon>
        <taxon>Gammaproteobacteria</taxon>
        <taxon>Alteromonadales</taxon>
        <taxon>Idiomarinaceae</taxon>
        <taxon>Pseudidiomarina</taxon>
    </lineage>
</organism>
<dbReference type="EMBL" id="PIPX01000001">
    <property type="protein sequence ID" value="RUO55417.1"/>
    <property type="molecule type" value="Genomic_DNA"/>
</dbReference>
<dbReference type="RefSeq" id="WP_126769779.1">
    <property type="nucleotide sequence ID" value="NZ_PIPX01000001.1"/>
</dbReference>
<keyword evidence="1" id="KW-1133">Transmembrane helix</keyword>
<feature type="chain" id="PRO_5019085228" description="Two component regulator three Y domain-containing protein" evidence="2">
    <location>
        <begin position="27"/>
        <end position="161"/>
    </location>
</feature>
<keyword evidence="2" id="KW-0732">Signal</keyword>
<accession>A0A432Y389</accession>
<name>A0A432Y389_9GAMM</name>
<gene>
    <name evidence="3" type="ORF">CWI70_01130</name>
</gene>
<proteinExistence type="predicted"/>